<dbReference type="Proteomes" id="UP000799423">
    <property type="component" value="Unassembled WGS sequence"/>
</dbReference>
<evidence type="ECO:0000313" key="1">
    <source>
        <dbReference type="EMBL" id="KAF2843870.1"/>
    </source>
</evidence>
<evidence type="ECO:0000313" key="2">
    <source>
        <dbReference type="Proteomes" id="UP000799423"/>
    </source>
</evidence>
<dbReference type="EMBL" id="MU006501">
    <property type="protein sequence ID" value="KAF2843870.1"/>
    <property type="molecule type" value="Genomic_DNA"/>
</dbReference>
<name>A0A6A7ALE6_9PLEO</name>
<keyword evidence="2" id="KW-1185">Reference proteome</keyword>
<accession>A0A6A7ALE6</accession>
<reference evidence="1" key="1">
    <citation type="submission" date="2020-01" db="EMBL/GenBank/DDBJ databases">
        <authorList>
            <consortium name="DOE Joint Genome Institute"/>
            <person name="Haridas S."/>
            <person name="Albert R."/>
            <person name="Binder M."/>
            <person name="Bloem J."/>
            <person name="Labutti K."/>
            <person name="Salamov A."/>
            <person name="Andreopoulos B."/>
            <person name="Baker S.E."/>
            <person name="Barry K."/>
            <person name="Bills G."/>
            <person name="Bluhm B.H."/>
            <person name="Cannon C."/>
            <person name="Castanera R."/>
            <person name="Culley D.E."/>
            <person name="Daum C."/>
            <person name="Ezra D."/>
            <person name="Gonzalez J.B."/>
            <person name="Henrissat B."/>
            <person name="Kuo A."/>
            <person name="Liang C."/>
            <person name="Lipzen A."/>
            <person name="Lutzoni F."/>
            <person name="Magnuson J."/>
            <person name="Mondo S."/>
            <person name="Nolan M."/>
            <person name="Ohm R."/>
            <person name="Pangilinan J."/>
            <person name="Park H.-J."/>
            <person name="Ramirez L."/>
            <person name="Alfaro M."/>
            <person name="Sun H."/>
            <person name="Tritt A."/>
            <person name="Yoshinaga Y."/>
            <person name="Zwiers L.-H."/>
            <person name="Turgeon B.G."/>
            <person name="Goodwin S.B."/>
            <person name="Spatafora J.W."/>
            <person name="Crous P.W."/>
            <person name="Grigoriev I.V."/>
        </authorList>
    </citation>
    <scope>NUCLEOTIDE SEQUENCE</scope>
    <source>
        <strain evidence="1">IPT5</strain>
    </source>
</reference>
<sequence length="195" mass="22101">MQPKSLGQYNWLLDAIEAERASFDDEKVPLLSCHAAALKTAIDLLLEDEVSLEKRSKQRRCERLKARTLLVDIYTGVSPEVFMLCIFATTITKLEKVPPKVAVPKLRALSKTKPLPKGLIETTMELCNAYSIDALISSHKADISRRYVFLYVKVTNRMKVACLQSVQDRYRGIELRNVPLKMSNRPTLNCSTRTS</sequence>
<dbReference type="AlphaFoldDB" id="A0A6A7ALE6"/>
<organism evidence="1 2">
    <name type="scientific">Plenodomus tracheiphilus IPT5</name>
    <dbReference type="NCBI Taxonomy" id="1408161"/>
    <lineage>
        <taxon>Eukaryota</taxon>
        <taxon>Fungi</taxon>
        <taxon>Dikarya</taxon>
        <taxon>Ascomycota</taxon>
        <taxon>Pezizomycotina</taxon>
        <taxon>Dothideomycetes</taxon>
        <taxon>Pleosporomycetidae</taxon>
        <taxon>Pleosporales</taxon>
        <taxon>Pleosporineae</taxon>
        <taxon>Leptosphaeriaceae</taxon>
        <taxon>Plenodomus</taxon>
    </lineage>
</organism>
<protein>
    <submittedName>
        <fullName evidence="1">Uncharacterized protein</fullName>
    </submittedName>
</protein>
<gene>
    <name evidence="1" type="ORF">T440DRAFT_117054</name>
</gene>
<proteinExistence type="predicted"/>
<dbReference type="OrthoDB" id="3789257at2759"/>